<dbReference type="Gene3D" id="1.10.3910.10">
    <property type="entry name" value="SP0561-like"/>
    <property type="match status" value="1"/>
</dbReference>
<sequence>MDWSKSRKTSRQAEQAVSFFVQAQRSEKVNPVYWFLEMDKNQPSGFLEITPHIMVAQIMERYPETISVFLRHHMSCVGCSLSAFDTLADAALVHDIPLDLLIHDLTRAVQQSPLSHSP</sequence>
<feature type="domain" description="DUF1858" evidence="1">
    <location>
        <begin position="49"/>
        <end position="102"/>
    </location>
</feature>
<dbReference type="Pfam" id="PF08984">
    <property type="entry name" value="DUF1858"/>
    <property type="match status" value="1"/>
</dbReference>
<dbReference type="EMBL" id="DSYK01000414">
    <property type="protein sequence ID" value="HGS21866.1"/>
    <property type="molecule type" value="Genomic_DNA"/>
</dbReference>
<gene>
    <name evidence="2" type="ORF">ENT37_08345</name>
</gene>
<dbReference type="InterPro" id="IPR023883">
    <property type="entry name" value="CHP03980_redox-disulphide"/>
</dbReference>
<accession>A0A7C4PLF2</accession>
<dbReference type="AlphaFoldDB" id="A0A7C4PLF2"/>
<dbReference type="PANTHER" id="PTHR39341">
    <property type="entry name" value="BSL7085 PROTEIN"/>
    <property type="match status" value="1"/>
</dbReference>
<protein>
    <submittedName>
        <fullName evidence="2">DUF1858 domain-containing protein</fullName>
    </submittedName>
</protein>
<evidence type="ECO:0000313" key="2">
    <source>
        <dbReference type="EMBL" id="HGS21866.1"/>
    </source>
</evidence>
<evidence type="ECO:0000259" key="1">
    <source>
        <dbReference type="Pfam" id="PF08984"/>
    </source>
</evidence>
<dbReference type="PANTHER" id="PTHR39341:SF1">
    <property type="entry name" value="DUF1858 DOMAIN-CONTAINING PROTEIN"/>
    <property type="match status" value="1"/>
</dbReference>
<dbReference type="NCBIfam" id="TIGR03980">
    <property type="entry name" value="prismane_assoc"/>
    <property type="match status" value="1"/>
</dbReference>
<dbReference type="InterPro" id="IPR015077">
    <property type="entry name" value="DUF1858"/>
</dbReference>
<name>A0A7C4PLF2_9CHLR</name>
<reference evidence="2" key="1">
    <citation type="journal article" date="2020" name="mSystems">
        <title>Genome- and Community-Level Interaction Insights into Carbon Utilization and Element Cycling Functions of Hydrothermarchaeota in Hydrothermal Sediment.</title>
        <authorList>
            <person name="Zhou Z."/>
            <person name="Liu Y."/>
            <person name="Xu W."/>
            <person name="Pan J."/>
            <person name="Luo Z.H."/>
            <person name="Li M."/>
        </authorList>
    </citation>
    <scope>NUCLEOTIDE SEQUENCE [LARGE SCALE GENOMIC DNA]</scope>
    <source>
        <strain evidence="2">SpSt-573</strain>
    </source>
</reference>
<comment type="caution">
    <text evidence="2">The sequence shown here is derived from an EMBL/GenBank/DDBJ whole genome shotgun (WGS) entry which is preliminary data.</text>
</comment>
<proteinExistence type="predicted"/>
<organism evidence="2">
    <name type="scientific">Anaerolinea thermolimosa</name>
    <dbReference type="NCBI Taxonomy" id="229919"/>
    <lineage>
        <taxon>Bacteria</taxon>
        <taxon>Bacillati</taxon>
        <taxon>Chloroflexota</taxon>
        <taxon>Anaerolineae</taxon>
        <taxon>Anaerolineales</taxon>
        <taxon>Anaerolineaceae</taxon>
        <taxon>Anaerolinea</taxon>
    </lineage>
</organism>
<dbReference type="SUPFAM" id="SSF140683">
    <property type="entry name" value="SP0561-like"/>
    <property type="match status" value="1"/>
</dbReference>
<dbReference type="InterPro" id="IPR038062">
    <property type="entry name" value="ScdA-like_N_sf"/>
</dbReference>